<reference evidence="3 4" key="1">
    <citation type="journal article" date="2014" name="Antonie Van Leeuwenhoek">
        <title>Roseivivax atlanticus sp. nov., isolated from surface seawater of the Atlantic Ocean.</title>
        <authorList>
            <person name="Li G."/>
            <person name="Lai Q."/>
            <person name="Liu X."/>
            <person name="Sun F."/>
            <person name="Shao Z."/>
        </authorList>
    </citation>
    <scope>NUCLEOTIDE SEQUENCE [LARGE SCALE GENOMIC DNA]</scope>
    <source>
        <strain evidence="3 4">22II-s10s</strain>
    </source>
</reference>
<evidence type="ECO:0000313" key="4">
    <source>
        <dbReference type="Proteomes" id="UP000019063"/>
    </source>
</evidence>
<keyword evidence="2" id="KW-1133">Transmembrane helix</keyword>
<feature type="compositionally biased region" description="Pro residues" evidence="1">
    <location>
        <begin position="11"/>
        <end position="21"/>
    </location>
</feature>
<feature type="region of interest" description="Disordered" evidence="1">
    <location>
        <begin position="1"/>
        <end position="23"/>
    </location>
</feature>
<dbReference type="EMBL" id="AQQW01000010">
    <property type="protein sequence ID" value="ETW11736.1"/>
    <property type="molecule type" value="Genomic_DNA"/>
</dbReference>
<evidence type="ECO:0000256" key="1">
    <source>
        <dbReference type="SAM" id="MobiDB-lite"/>
    </source>
</evidence>
<keyword evidence="2" id="KW-0812">Transmembrane</keyword>
<keyword evidence="2" id="KW-0472">Membrane</keyword>
<feature type="transmembrane region" description="Helical" evidence="2">
    <location>
        <begin position="68"/>
        <end position="91"/>
    </location>
</feature>
<proteinExistence type="predicted"/>
<dbReference type="RefSeq" id="WP_051487819.1">
    <property type="nucleotide sequence ID" value="NZ_AQQW01000010.1"/>
</dbReference>
<comment type="caution">
    <text evidence="3">The sequence shown here is derived from an EMBL/GenBank/DDBJ whole genome shotgun (WGS) entry which is preliminary data.</text>
</comment>
<sequence>MSGPDGTGPGPGTPPGDPATPPIFLERRSYRRRRVRDAARLLPVLGLLGWTVPLLWPLGAAAPRVSSALVYLFVVWAVLVAAGAALSVLLARGEVEEDRDRAARRAP</sequence>
<organism evidence="3 4">
    <name type="scientific">Roseivivax marinus</name>
    <dbReference type="NCBI Taxonomy" id="1379903"/>
    <lineage>
        <taxon>Bacteria</taxon>
        <taxon>Pseudomonadati</taxon>
        <taxon>Pseudomonadota</taxon>
        <taxon>Alphaproteobacteria</taxon>
        <taxon>Rhodobacterales</taxon>
        <taxon>Roseobacteraceae</taxon>
        <taxon>Roseivivax</taxon>
    </lineage>
</organism>
<name>W4HHV4_9RHOB</name>
<dbReference type="eggNOG" id="ENOG50319ZF">
    <property type="taxonomic scope" value="Bacteria"/>
</dbReference>
<dbReference type="STRING" id="1379903.ATO8_15853"/>
<accession>W4HHV4</accession>
<dbReference type="AlphaFoldDB" id="W4HHV4"/>
<feature type="compositionally biased region" description="Gly residues" evidence="1">
    <location>
        <begin position="1"/>
        <end position="10"/>
    </location>
</feature>
<evidence type="ECO:0000313" key="3">
    <source>
        <dbReference type="EMBL" id="ETW11736.1"/>
    </source>
</evidence>
<feature type="transmembrane region" description="Helical" evidence="2">
    <location>
        <begin position="38"/>
        <end position="56"/>
    </location>
</feature>
<evidence type="ECO:0000256" key="2">
    <source>
        <dbReference type="SAM" id="Phobius"/>
    </source>
</evidence>
<keyword evidence="4" id="KW-1185">Reference proteome</keyword>
<gene>
    <name evidence="3" type="ORF">ATO8_15853</name>
</gene>
<dbReference type="Proteomes" id="UP000019063">
    <property type="component" value="Unassembled WGS sequence"/>
</dbReference>
<protein>
    <submittedName>
        <fullName evidence="3">Uncharacterized protein</fullName>
    </submittedName>
</protein>